<gene>
    <name evidence="6" type="ORF">Gasu_22740</name>
</gene>
<dbReference type="InterPro" id="IPR057661">
    <property type="entry name" value="RsdA/BaiN/AoA(So)_Rossmann"/>
</dbReference>
<evidence type="ECO:0000256" key="1">
    <source>
        <dbReference type="ARBA" id="ARBA00001974"/>
    </source>
</evidence>
<protein>
    <submittedName>
        <fullName evidence="6">HI0933 family protein</fullName>
    </submittedName>
</protein>
<dbReference type="Proteomes" id="UP000030680">
    <property type="component" value="Unassembled WGS sequence"/>
</dbReference>
<dbReference type="eggNOG" id="ENOG502QT7P">
    <property type="taxonomic scope" value="Eukaryota"/>
</dbReference>
<dbReference type="InterPro" id="IPR055178">
    <property type="entry name" value="RsdA/BaiN/AoA(So)-like_dom"/>
</dbReference>
<dbReference type="Gene3D" id="1.10.8.260">
    <property type="entry name" value="HI0933 insert domain-like"/>
    <property type="match status" value="1"/>
</dbReference>
<keyword evidence="2" id="KW-0285">Flavoprotein</keyword>
<dbReference type="OrthoDB" id="9930022at2759"/>
<organism evidence="6 7">
    <name type="scientific">Galdieria sulphuraria</name>
    <name type="common">Red alga</name>
    <dbReference type="NCBI Taxonomy" id="130081"/>
    <lineage>
        <taxon>Eukaryota</taxon>
        <taxon>Rhodophyta</taxon>
        <taxon>Bangiophyceae</taxon>
        <taxon>Galdieriales</taxon>
        <taxon>Galdieriaceae</taxon>
        <taxon>Galdieria</taxon>
    </lineage>
</organism>
<evidence type="ECO:0000256" key="2">
    <source>
        <dbReference type="ARBA" id="ARBA00022630"/>
    </source>
</evidence>
<dbReference type="Pfam" id="PF22780">
    <property type="entry name" value="HI0933_like_1st"/>
    <property type="match status" value="1"/>
</dbReference>
<dbReference type="RefSeq" id="XP_005706886.1">
    <property type="nucleotide sequence ID" value="XM_005706829.1"/>
</dbReference>
<dbReference type="PANTHER" id="PTHR42887:SF2">
    <property type="entry name" value="OS12G0638800 PROTEIN"/>
    <property type="match status" value="1"/>
</dbReference>
<dbReference type="Gene3D" id="3.50.50.60">
    <property type="entry name" value="FAD/NAD(P)-binding domain"/>
    <property type="match status" value="1"/>
</dbReference>
<feature type="domain" description="RsdA/BaiN/AoA(So)-like Rossmann fold-like" evidence="4">
    <location>
        <begin position="38"/>
        <end position="451"/>
    </location>
</feature>
<name>M2W3S8_GALSU</name>
<keyword evidence="3" id="KW-0274">FAD</keyword>
<reference evidence="7" key="1">
    <citation type="journal article" date="2013" name="Science">
        <title>Gene transfer from bacteria and archaea facilitated evolution of an extremophilic eukaryote.</title>
        <authorList>
            <person name="Schonknecht G."/>
            <person name="Chen W.H."/>
            <person name="Ternes C.M."/>
            <person name="Barbier G.G."/>
            <person name="Shrestha R.P."/>
            <person name="Stanke M."/>
            <person name="Brautigam A."/>
            <person name="Baker B.J."/>
            <person name="Banfield J.F."/>
            <person name="Garavito R.M."/>
            <person name="Carr K."/>
            <person name="Wilkerson C."/>
            <person name="Rensing S.A."/>
            <person name="Gagneul D."/>
            <person name="Dickenson N.E."/>
            <person name="Oesterhelt C."/>
            <person name="Lercher M.J."/>
            <person name="Weber A.P."/>
        </authorList>
    </citation>
    <scope>NUCLEOTIDE SEQUENCE [LARGE SCALE GENOMIC DNA]</scope>
    <source>
        <strain evidence="7">074W</strain>
    </source>
</reference>
<dbReference type="STRING" id="130081.M2W3S8"/>
<dbReference type="PRINTS" id="PR00411">
    <property type="entry name" value="PNDRDTASEI"/>
</dbReference>
<dbReference type="AlphaFoldDB" id="M2W3S8"/>
<dbReference type="GeneID" id="17089099"/>
<dbReference type="PRINTS" id="PR00368">
    <property type="entry name" value="FADPNR"/>
</dbReference>
<accession>M2W3S8</accession>
<dbReference type="NCBIfam" id="TIGR00275">
    <property type="entry name" value="aminoacetone oxidase family FAD-binding enzyme"/>
    <property type="match status" value="1"/>
</dbReference>
<dbReference type="SUPFAM" id="SSF51905">
    <property type="entry name" value="FAD/NAD(P)-binding domain"/>
    <property type="match status" value="1"/>
</dbReference>
<dbReference type="KEGG" id="gsl:Gasu_22740"/>
<dbReference type="Gramene" id="EME30366">
    <property type="protein sequence ID" value="EME30366"/>
    <property type="gene ID" value="Gasu_22740"/>
</dbReference>
<dbReference type="InterPro" id="IPR036188">
    <property type="entry name" value="FAD/NAD-bd_sf"/>
</dbReference>
<evidence type="ECO:0000259" key="5">
    <source>
        <dbReference type="Pfam" id="PF22780"/>
    </source>
</evidence>
<dbReference type="SUPFAM" id="SSF160996">
    <property type="entry name" value="HI0933 insert domain-like"/>
    <property type="match status" value="1"/>
</dbReference>
<dbReference type="OMA" id="RCNFTNM"/>
<dbReference type="InterPro" id="IPR004792">
    <property type="entry name" value="BaiN-like"/>
</dbReference>
<sequence length="469" mass="52766">MWIIGRGWNGLRTQRIRLQVDRCCPRCSRIYAIIQRYDLIIVGGGPAGCFAAVQLCEATYPTVPRILIVERAPRILEKVRISGGGRCNVTNGEWDPKVFAQHYPRGGKELIGPLTRFGSLQMKEWLKQNGVKLKTEKDGRVFPVSNDSQTIIQCIQRALLLYNVEIRVQYPIANIERNENGLFLVHGKELLSSQYLLVSTGSHRATYRWLSSWGHTIHSPCPSLFTFCIDDVRLQGLSGTTVQDVGLKIMGIDGRRSSSLPKSSFIQRGPLLITHWGLSGPAVLRLSAWNARELAAVHYEAQLSIDWLPDIHVEQVNSILMEKKLYWKTKQVTTVCPFRDKDGRLSKNLWRNIVVQTLNNEAYLWKDLSKAQLDALSNALKSSLFEIQGKGIFKEEFVTCGGVCRKQVHFDSMEIKCVPQLYFAGEVLDIDGLTGGFNLQAAWTTGYLCGRSIAKRLQVIPFSTLQGDG</sequence>
<evidence type="ECO:0000313" key="6">
    <source>
        <dbReference type="EMBL" id="EME30366.1"/>
    </source>
</evidence>
<dbReference type="Pfam" id="PF03486">
    <property type="entry name" value="HI0933_like"/>
    <property type="match status" value="1"/>
</dbReference>
<feature type="domain" description="RsdA/BaiN/AoA(So)-like insert" evidence="5">
    <location>
        <begin position="222"/>
        <end position="398"/>
    </location>
</feature>
<dbReference type="InterPro" id="IPR023166">
    <property type="entry name" value="BaiN-like_dom_sf"/>
</dbReference>
<keyword evidence="7" id="KW-1185">Reference proteome</keyword>
<proteinExistence type="predicted"/>
<dbReference type="PANTHER" id="PTHR42887">
    <property type="entry name" value="OS12G0638800 PROTEIN"/>
    <property type="match status" value="1"/>
</dbReference>
<comment type="cofactor">
    <cofactor evidence="1">
        <name>FAD</name>
        <dbReference type="ChEBI" id="CHEBI:57692"/>
    </cofactor>
</comment>
<dbReference type="Gene3D" id="2.40.30.10">
    <property type="entry name" value="Translation factors"/>
    <property type="match status" value="1"/>
</dbReference>
<evidence type="ECO:0000259" key="4">
    <source>
        <dbReference type="Pfam" id="PF03486"/>
    </source>
</evidence>
<dbReference type="EMBL" id="KB454500">
    <property type="protein sequence ID" value="EME30366.1"/>
    <property type="molecule type" value="Genomic_DNA"/>
</dbReference>
<evidence type="ECO:0000256" key="3">
    <source>
        <dbReference type="ARBA" id="ARBA00022827"/>
    </source>
</evidence>
<evidence type="ECO:0000313" key="7">
    <source>
        <dbReference type="Proteomes" id="UP000030680"/>
    </source>
</evidence>